<dbReference type="OrthoDB" id="3798616at2"/>
<dbReference type="Gene3D" id="3.40.50.300">
    <property type="entry name" value="P-loop containing nucleotide triphosphate hydrolases"/>
    <property type="match status" value="1"/>
</dbReference>
<organism evidence="2 3">
    <name type="scientific">Nocardia stercoris</name>
    <dbReference type="NCBI Taxonomy" id="2483361"/>
    <lineage>
        <taxon>Bacteria</taxon>
        <taxon>Bacillati</taxon>
        <taxon>Actinomycetota</taxon>
        <taxon>Actinomycetes</taxon>
        <taxon>Mycobacteriales</taxon>
        <taxon>Nocardiaceae</taxon>
        <taxon>Nocardia</taxon>
    </lineage>
</organism>
<accession>A0A3M2KTE8</accession>
<dbReference type="EMBL" id="RFFH01000019">
    <property type="protein sequence ID" value="RMI28739.1"/>
    <property type="molecule type" value="Genomic_DNA"/>
</dbReference>
<dbReference type="InterPro" id="IPR051943">
    <property type="entry name" value="TRAFAC_Dynamin-like_GTPase"/>
</dbReference>
<evidence type="ECO:0000259" key="1">
    <source>
        <dbReference type="Pfam" id="PF00350"/>
    </source>
</evidence>
<dbReference type="PANTHER" id="PTHR43681">
    <property type="entry name" value="TRANSMEMBRANE GTPASE FZO"/>
    <property type="match status" value="1"/>
</dbReference>
<comment type="caution">
    <text evidence="2">The sequence shown here is derived from an EMBL/GenBank/DDBJ whole genome shotgun (WGS) entry which is preliminary data.</text>
</comment>
<protein>
    <submittedName>
        <fullName evidence="2">Isoniazid-inducible protein iniA</fullName>
    </submittedName>
</protein>
<name>A0A3M2KTE8_9NOCA</name>
<dbReference type="Proteomes" id="UP000279275">
    <property type="component" value="Unassembled WGS sequence"/>
</dbReference>
<dbReference type="InterPro" id="IPR045063">
    <property type="entry name" value="Dynamin_N"/>
</dbReference>
<gene>
    <name evidence="2" type="ORF">EBN03_29110</name>
</gene>
<dbReference type="AlphaFoldDB" id="A0A3M2KTE8"/>
<dbReference type="Pfam" id="PF00350">
    <property type="entry name" value="Dynamin_N"/>
    <property type="match status" value="1"/>
</dbReference>
<reference evidence="2 3" key="1">
    <citation type="submission" date="2018-10" db="EMBL/GenBank/DDBJ databases">
        <title>Isolation from cow dung.</title>
        <authorList>
            <person name="Ling L."/>
        </authorList>
    </citation>
    <scope>NUCLEOTIDE SEQUENCE [LARGE SCALE GENOMIC DNA]</scope>
    <source>
        <strain evidence="2 3">NEAU-LL90</strain>
    </source>
</reference>
<proteinExistence type="predicted"/>
<keyword evidence="3" id="KW-1185">Reference proteome</keyword>
<dbReference type="SUPFAM" id="SSF52540">
    <property type="entry name" value="P-loop containing nucleoside triphosphate hydrolases"/>
    <property type="match status" value="1"/>
</dbReference>
<dbReference type="InterPro" id="IPR027417">
    <property type="entry name" value="P-loop_NTPase"/>
</dbReference>
<dbReference type="PANTHER" id="PTHR43681:SF1">
    <property type="entry name" value="SARCALUMENIN"/>
    <property type="match status" value="1"/>
</dbReference>
<sequence>MTTVPSKTGAPAPVLLTALEETLTAARSANRGDLVERLRALVERVRDPRRRIVVVGLGNQGKSQFVNALLDVELCPVGDDTTTTVPLLLAHGLRTEAHLVLSEPAGQRVPLALPDIPAVRPRTPHGQVARVEIAAPNALLADGIVLVDTPAVGGQGAAGAMSFLPTADAVLVVSDASTELTEPELELLRRVRELCPAVALVLAKTDLYPHWRQVCEADAAHLARGGVDVPIIPVSSLLRTHALRLQDEQLGRESGFGLLYDFLRVQVVARDQAETVHAVAVDISSAAEHLALALGSELVALKDPEQGAAAIAELRTAKIAAEDLHRRTATWQQTLSDGVTDLAGDIDHDLRERLRGVGRTAEEWLDANDPGKHWERMREWLTGTVDTALGDNLLWTHTRALALAERVAEHFVEFGGVDLPNVKTGLQPEDSKVESVTLSDLEPDLGLGHKLLVGMRGSYGGMVMVGLVSTVAGLALINPISLGAGMLLGGKAFRDDQQERLARRRATAKLAVRQFLDDVGFQAGKESRDRLHRVHRVLRDHFSGIAERSLRSINDSLQAAQDAAGVESARRAERAAELERQLRIVAELRRYAETMLDARPAAALPG</sequence>
<evidence type="ECO:0000313" key="3">
    <source>
        <dbReference type="Proteomes" id="UP000279275"/>
    </source>
</evidence>
<dbReference type="RefSeq" id="WP_122191388.1">
    <property type="nucleotide sequence ID" value="NZ_RFFH01000019.1"/>
</dbReference>
<feature type="domain" description="Dynamin N-terminal" evidence="1">
    <location>
        <begin position="52"/>
        <end position="190"/>
    </location>
</feature>
<evidence type="ECO:0000313" key="2">
    <source>
        <dbReference type="EMBL" id="RMI28739.1"/>
    </source>
</evidence>